<keyword evidence="2" id="KW-1185">Reference proteome</keyword>
<proteinExistence type="predicted"/>
<gene>
    <name evidence="1" type="ORF">KGA66_10305</name>
</gene>
<name>A0A8J7WQ25_9ACTN</name>
<dbReference type="GO" id="GO:0004519">
    <property type="term" value="F:endonuclease activity"/>
    <property type="evidence" value="ECO:0007669"/>
    <property type="project" value="UniProtKB-KW"/>
</dbReference>
<dbReference type="InterPro" id="IPR048000">
    <property type="entry name" value="TnsA-like"/>
</dbReference>
<organism evidence="1 2">
    <name type="scientific">Actinocrinis puniceicyclus</name>
    <dbReference type="NCBI Taxonomy" id="977794"/>
    <lineage>
        <taxon>Bacteria</taxon>
        <taxon>Bacillati</taxon>
        <taxon>Actinomycetota</taxon>
        <taxon>Actinomycetes</taxon>
        <taxon>Catenulisporales</taxon>
        <taxon>Actinospicaceae</taxon>
        <taxon>Actinocrinis</taxon>
    </lineage>
</organism>
<keyword evidence="1" id="KW-0540">Nuclease</keyword>
<evidence type="ECO:0000313" key="2">
    <source>
        <dbReference type="Proteomes" id="UP000677913"/>
    </source>
</evidence>
<keyword evidence="1" id="KW-0378">Hydrolase</keyword>
<dbReference type="AlphaFoldDB" id="A0A8J7WQ25"/>
<reference evidence="1" key="1">
    <citation type="submission" date="2021-04" db="EMBL/GenBank/DDBJ databases">
        <title>Genome based classification of Actinospica acidithermotolerans sp. nov., an actinobacterium isolated from an Indonesian hot spring.</title>
        <authorList>
            <person name="Kusuma A.B."/>
            <person name="Putra K.E."/>
            <person name="Nafisah S."/>
            <person name="Loh J."/>
            <person name="Nouioui I."/>
            <person name="Goodfellow M."/>
        </authorList>
    </citation>
    <scope>NUCLEOTIDE SEQUENCE</scope>
    <source>
        <strain evidence="1">DSM 45618</strain>
    </source>
</reference>
<dbReference type="RefSeq" id="WP_211467151.1">
    <property type="nucleotide sequence ID" value="NZ_JAGSXH010000027.1"/>
</dbReference>
<dbReference type="Proteomes" id="UP000677913">
    <property type="component" value="Unassembled WGS sequence"/>
</dbReference>
<evidence type="ECO:0000313" key="1">
    <source>
        <dbReference type="EMBL" id="MBS2963439.1"/>
    </source>
</evidence>
<accession>A0A8J7WQ25</accession>
<keyword evidence="1" id="KW-0255">Endonuclease</keyword>
<protein>
    <submittedName>
        <fullName evidence="1">TnsA-like heteromeric transposase endonuclease subunit</fullName>
    </submittedName>
</protein>
<comment type="caution">
    <text evidence="1">The sequence shown here is derived from an EMBL/GenBank/DDBJ whole genome shotgun (WGS) entry which is preliminary data.</text>
</comment>
<dbReference type="EMBL" id="JAGSXH010000027">
    <property type="protein sequence ID" value="MBS2963439.1"/>
    <property type="molecule type" value="Genomic_DNA"/>
</dbReference>
<sequence length="264" mass="29263">MALHVHVMARISEARVGLPCPAQPEDVVARFRGSDGRFVDATLDRLPVDDVLAGLPVREFRWYRGRRHYSGWYWAATTAGHVVYESRLELARIMLADRDPDVVAMAAQPVWLAGMDDGRVRRHVPDLLLAHRGGRLTFVDVKAASRLADQRVVAQFAWMKAMCARFEFGFEVWSGVDPVVLENVRFLAGYRAVGLIREELVGSVLAAAREPVPLGQVERVAAQGADRGWVRPVVLHALWRGLLDADLSRPLDVSTPVAAVGGMR</sequence>
<dbReference type="NCBIfam" id="NF033179">
    <property type="entry name" value="TnsA_like_Actin"/>
    <property type="match status" value="1"/>
</dbReference>